<evidence type="ECO:0008006" key="2">
    <source>
        <dbReference type="Google" id="ProtNLM"/>
    </source>
</evidence>
<dbReference type="InterPro" id="IPR052030">
    <property type="entry name" value="Peptidase_M20/M20A_hydrolases"/>
</dbReference>
<dbReference type="AlphaFoldDB" id="A0A1X7SIF5"/>
<dbReference type="InterPro" id="IPR036264">
    <property type="entry name" value="Bact_exopeptidase_dim_dom"/>
</dbReference>
<accession>A0A1X7SIF5</accession>
<dbReference type="GO" id="GO:0016805">
    <property type="term" value="F:dipeptidase activity"/>
    <property type="evidence" value="ECO:0007669"/>
    <property type="project" value="TreeGrafter"/>
</dbReference>
<dbReference type="InParanoid" id="A0A1X7SIF5"/>
<proteinExistence type="predicted"/>
<dbReference type="SUPFAM" id="SSF55031">
    <property type="entry name" value="Bacterial exopeptidase dimerisation domain"/>
    <property type="match status" value="1"/>
</dbReference>
<organism evidence="1">
    <name type="scientific">Amphimedon queenslandica</name>
    <name type="common">Sponge</name>
    <dbReference type="NCBI Taxonomy" id="400682"/>
    <lineage>
        <taxon>Eukaryota</taxon>
        <taxon>Metazoa</taxon>
        <taxon>Porifera</taxon>
        <taxon>Demospongiae</taxon>
        <taxon>Heteroscleromorpha</taxon>
        <taxon>Haplosclerida</taxon>
        <taxon>Niphatidae</taxon>
        <taxon>Amphimedon</taxon>
    </lineage>
</organism>
<name>A0A1X7SIF5_AMPQE</name>
<dbReference type="PANTHER" id="PTHR30575">
    <property type="entry name" value="PEPTIDASE M20"/>
    <property type="match status" value="1"/>
</dbReference>
<reference evidence="1" key="1">
    <citation type="submission" date="2017-05" db="UniProtKB">
        <authorList>
            <consortium name="EnsemblMetazoa"/>
        </authorList>
    </citation>
    <scope>IDENTIFICATION</scope>
</reference>
<evidence type="ECO:0000313" key="1">
    <source>
        <dbReference type="EnsemblMetazoa" id="Aqu2.1.01816_001"/>
    </source>
</evidence>
<dbReference type="PANTHER" id="PTHR30575:SF0">
    <property type="entry name" value="XAA-ARG DIPEPTIDASE"/>
    <property type="match status" value="1"/>
</dbReference>
<protein>
    <recommendedName>
        <fullName evidence="2">Peptidase M20 dimerisation domain-containing protein</fullName>
    </recommendedName>
</protein>
<dbReference type="EnsemblMetazoa" id="Aqu2.1.01816_001">
    <property type="protein sequence ID" value="Aqu2.1.01816_001"/>
    <property type="gene ID" value="Aqu2.1.01816"/>
</dbReference>
<dbReference type="Gene3D" id="3.30.70.360">
    <property type="match status" value="1"/>
</dbReference>
<sequence length="65" mass="6596">TGHTCGHNLIAEEGVVAGLGVKAYIETTGSPAHAAAFSWEGVNALDAAVLAYTNVSLLGQQMKPS</sequence>